<reference evidence="3" key="1">
    <citation type="submission" date="2023-07" db="EMBL/GenBank/DDBJ databases">
        <title>Whole genome shotgun sequence of Streptomyces achromogenes subsp. rubradiris NBRC 14000.</title>
        <authorList>
            <person name="Komaki H."/>
            <person name="Tamura T."/>
        </authorList>
    </citation>
    <scope>NUCLEOTIDE SEQUENCE [LARGE SCALE GENOMIC DNA]</scope>
    <source>
        <strain evidence="3">NBRC 14000</strain>
    </source>
</reference>
<evidence type="ECO:0000313" key="3">
    <source>
        <dbReference type="Proteomes" id="UP000646738"/>
    </source>
</evidence>
<organism evidence="2 3">
    <name type="scientific">Streptomyces rubradiris</name>
    <name type="common">Streptomyces achromogenes subsp. rubradiris</name>
    <dbReference type="NCBI Taxonomy" id="285531"/>
    <lineage>
        <taxon>Bacteria</taxon>
        <taxon>Bacillati</taxon>
        <taxon>Actinomycetota</taxon>
        <taxon>Actinomycetes</taxon>
        <taxon>Kitasatosporales</taxon>
        <taxon>Streptomycetaceae</taxon>
        <taxon>Streptomyces</taxon>
    </lineage>
</organism>
<feature type="compositionally biased region" description="Polar residues" evidence="1">
    <location>
        <begin position="186"/>
        <end position="196"/>
    </location>
</feature>
<comment type="caution">
    <text evidence="2">The sequence shown here is derived from an EMBL/GenBank/DDBJ whole genome shotgun (WGS) entry which is preliminary data.</text>
</comment>
<sequence length="215" mass="22904">MKHAEPDFHVLDYVTITKDTRTGLVLALGGADQAAGILQRAGFLDAPGPRGTYHRLPHHLPVQEQSRRATTASHALLAAGYSVHLDPFLNDLAVSDGNRETALRYLVQLSQRAGDTSDAQEQAALLTEIAGPGEGLLPLIRQAVAVLCVGSFADGADPQPVRQLMNTADALSRAADQILRLRNDIASTAPPNSAVKTPSPAPRLPTTPVDHRRIP</sequence>
<feature type="region of interest" description="Disordered" evidence="1">
    <location>
        <begin position="186"/>
        <end position="215"/>
    </location>
</feature>
<name>A0ABQ3RDQ1_STRRR</name>
<evidence type="ECO:0000313" key="2">
    <source>
        <dbReference type="EMBL" id="GHI53977.1"/>
    </source>
</evidence>
<proteinExistence type="predicted"/>
<dbReference type="RefSeq" id="WP_189999539.1">
    <property type="nucleotide sequence ID" value="NZ_BNCB01000030.1"/>
</dbReference>
<keyword evidence="3" id="KW-1185">Reference proteome</keyword>
<gene>
    <name evidence="2" type="ORF">Srubr_38230</name>
</gene>
<accession>A0ABQ3RDQ1</accession>
<dbReference type="Proteomes" id="UP000646738">
    <property type="component" value="Unassembled WGS sequence"/>
</dbReference>
<protein>
    <submittedName>
        <fullName evidence="2">Uncharacterized protein</fullName>
    </submittedName>
</protein>
<dbReference type="EMBL" id="BNEA01000015">
    <property type="protein sequence ID" value="GHI53977.1"/>
    <property type="molecule type" value="Genomic_DNA"/>
</dbReference>
<evidence type="ECO:0000256" key="1">
    <source>
        <dbReference type="SAM" id="MobiDB-lite"/>
    </source>
</evidence>